<evidence type="ECO:0000256" key="2">
    <source>
        <dbReference type="SAM" id="SignalP"/>
    </source>
</evidence>
<sequence length="190" mass="20688">MKTFTCVLLLAAMGAAEPPFSRQARPGLARQRADDAPYPAAGFRPATAFELPSREAVAPPSTSYGVPATSYGAPLATYAAPQTEYGPPVTDAGDETTEEVETIEGSENKDEKERLEEGPKGDAEVVSAEGAYYVLLQDGRLQRVQYRTENDVRNMAYTARLQYRAEERAPLFVYTAAPQYQPAAAYVQLL</sequence>
<feature type="chain" id="PRO_5008265127" description="DUF4794 domain-containing protein" evidence="2">
    <location>
        <begin position="17"/>
        <end position="190"/>
    </location>
</feature>
<dbReference type="OrthoDB" id="8197587at2759"/>
<gene>
    <name evidence="4" type="ORF">RR48_05989</name>
</gene>
<feature type="region of interest" description="Disordered" evidence="1">
    <location>
        <begin position="101"/>
        <end position="121"/>
    </location>
</feature>
<feature type="region of interest" description="Disordered" evidence="1">
    <location>
        <begin position="22"/>
        <end position="41"/>
    </location>
</feature>
<dbReference type="InterPro" id="IPR032011">
    <property type="entry name" value="DUF4794"/>
</dbReference>
<feature type="signal peptide" evidence="2">
    <location>
        <begin position="1"/>
        <end position="16"/>
    </location>
</feature>
<reference evidence="4 5" key="1">
    <citation type="journal article" date="2015" name="Nat. Commun.">
        <title>Outbred genome sequencing and CRISPR/Cas9 gene editing in butterflies.</title>
        <authorList>
            <person name="Li X."/>
            <person name="Fan D."/>
            <person name="Zhang W."/>
            <person name="Liu G."/>
            <person name="Zhang L."/>
            <person name="Zhao L."/>
            <person name="Fang X."/>
            <person name="Chen L."/>
            <person name="Dong Y."/>
            <person name="Chen Y."/>
            <person name="Ding Y."/>
            <person name="Zhao R."/>
            <person name="Feng M."/>
            <person name="Zhu Y."/>
            <person name="Feng Y."/>
            <person name="Jiang X."/>
            <person name="Zhu D."/>
            <person name="Xiang H."/>
            <person name="Feng X."/>
            <person name="Li S."/>
            <person name="Wang J."/>
            <person name="Zhang G."/>
            <person name="Kronforst M.R."/>
            <person name="Wang W."/>
        </authorList>
    </citation>
    <scope>NUCLEOTIDE SEQUENCE [LARGE SCALE GENOMIC DNA]</scope>
    <source>
        <strain evidence="4">Ya'a_city_454_Pm</strain>
        <tissue evidence="4">Whole body</tissue>
    </source>
</reference>
<keyword evidence="2" id="KW-0732">Signal</keyword>
<dbReference type="EMBL" id="KQ460313">
    <property type="protein sequence ID" value="KPJ16034.1"/>
    <property type="molecule type" value="Genomic_DNA"/>
</dbReference>
<dbReference type="Proteomes" id="UP000053240">
    <property type="component" value="Unassembled WGS sequence"/>
</dbReference>
<dbReference type="Pfam" id="PF16042">
    <property type="entry name" value="DUF4794"/>
    <property type="match status" value="1"/>
</dbReference>
<dbReference type="KEGG" id="pmac:106709726"/>
<feature type="domain" description="DUF4794" evidence="3">
    <location>
        <begin position="36"/>
        <end position="74"/>
    </location>
</feature>
<keyword evidence="5" id="KW-1185">Reference proteome</keyword>
<name>A0A194RF02_PAPMA</name>
<dbReference type="InParanoid" id="A0A194RF02"/>
<feature type="compositionally biased region" description="Basic and acidic residues" evidence="1">
    <location>
        <begin position="106"/>
        <end position="121"/>
    </location>
</feature>
<accession>A0A194RF02</accession>
<proteinExistence type="predicted"/>
<evidence type="ECO:0000313" key="5">
    <source>
        <dbReference type="Proteomes" id="UP000053240"/>
    </source>
</evidence>
<evidence type="ECO:0000256" key="1">
    <source>
        <dbReference type="SAM" id="MobiDB-lite"/>
    </source>
</evidence>
<evidence type="ECO:0000313" key="4">
    <source>
        <dbReference type="EMBL" id="KPJ16034.1"/>
    </source>
</evidence>
<organism evidence="4 5">
    <name type="scientific">Papilio machaon</name>
    <name type="common">Old World swallowtail butterfly</name>
    <dbReference type="NCBI Taxonomy" id="76193"/>
    <lineage>
        <taxon>Eukaryota</taxon>
        <taxon>Metazoa</taxon>
        <taxon>Ecdysozoa</taxon>
        <taxon>Arthropoda</taxon>
        <taxon>Hexapoda</taxon>
        <taxon>Insecta</taxon>
        <taxon>Pterygota</taxon>
        <taxon>Neoptera</taxon>
        <taxon>Endopterygota</taxon>
        <taxon>Lepidoptera</taxon>
        <taxon>Glossata</taxon>
        <taxon>Ditrysia</taxon>
        <taxon>Papilionoidea</taxon>
        <taxon>Papilionidae</taxon>
        <taxon>Papilioninae</taxon>
        <taxon>Papilio</taxon>
    </lineage>
</organism>
<protein>
    <recommendedName>
        <fullName evidence="3">DUF4794 domain-containing protein</fullName>
    </recommendedName>
</protein>
<dbReference type="AlphaFoldDB" id="A0A194RF02"/>
<dbReference type="STRING" id="76193.A0A194RF02"/>
<evidence type="ECO:0000259" key="3">
    <source>
        <dbReference type="Pfam" id="PF16042"/>
    </source>
</evidence>